<evidence type="ECO:0000313" key="3">
    <source>
        <dbReference type="Proteomes" id="UP000007015"/>
    </source>
</evidence>
<sequence>MRAATRVVGILPPGSGGGSGRRRGRRRNFLPPESGGGGPRAARIWRRGRPAAEPRRAAAGVADNDVCSDVVSGGGPRAALIWRQGRAGDIGWRWNRGGRSAGQG</sequence>
<feature type="region of interest" description="Disordered" evidence="1">
    <location>
        <begin position="1"/>
        <end position="42"/>
    </location>
</feature>
<dbReference type="AlphaFoldDB" id="B8BE03"/>
<dbReference type="EMBL" id="CM000134">
    <property type="protein sequence ID" value="EEC84289.1"/>
    <property type="molecule type" value="Genomic_DNA"/>
</dbReference>
<name>B8BE03_ORYSI</name>
<dbReference type="Gramene" id="BGIOSGA030462-TA">
    <property type="protein sequence ID" value="BGIOSGA030462-PA"/>
    <property type="gene ID" value="BGIOSGA030462"/>
</dbReference>
<keyword evidence="3" id="KW-1185">Reference proteome</keyword>
<reference evidence="2 3" key="1">
    <citation type="journal article" date="2005" name="PLoS Biol.">
        <title>The genomes of Oryza sativa: a history of duplications.</title>
        <authorList>
            <person name="Yu J."/>
            <person name="Wang J."/>
            <person name="Lin W."/>
            <person name="Li S."/>
            <person name="Li H."/>
            <person name="Zhou J."/>
            <person name="Ni P."/>
            <person name="Dong W."/>
            <person name="Hu S."/>
            <person name="Zeng C."/>
            <person name="Zhang J."/>
            <person name="Zhang Y."/>
            <person name="Li R."/>
            <person name="Xu Z."/>
            <person name="Li S."/>
            <person name="Li X."/>
            <person name="Zheng H."/>
            <person name="Cong L."/>
            <person name="Lin L."/>
            <person name="Yin J."/>
            <person name="Geng J."/>
            <person name="Li G."/>
            <person name="Shi J."/>
            <person name="Liu J."/>
            <person name="Lv H."/>
            <person name="Li J."/>
            <person name="Wang J."/>
            <person name="Deng Y."/>
            <person name="Ran L."/>
            <person name="Shi X."/>
            <person name="Wang X."/>
            <person name="Wu Q."/>
            <person name="Li C."/>
            <person name="Ren X."/>
            <person name="Wang J."/>
            <person name="Wang X."/>
            <person name="Li D."/>
            <person name="Liu D."/>
            <person name="Zhang X."/>
            <person name="Ji Z."/>
            <person name="Zhao W."/>
            <person name="Sun Y."/>
            <person name="Zhang Z."/>
            <person name="Bao J."/>
            <person name="Han Y."/>
            <person name="Dong L."/>
            <person name="Ji J."/>
            <person name="Chen P."/>
            <person name="Wu S."/>
            <person name="Liu J."/>
            <person name="Xiao Y."/>
            <person name="Bu D."/>
            <person name="Tan J."/>
            <person name="Yang L."/>
            <person name="Ye C."/>
            <person name="Zhang J."/>
            <person name="Xu J."/>
            <person name="Zhou Y."/>
            <person name="Yu Y."/>
            <person name="Zhang B."/>
            <person name="Zhuang S."/>
            <person name="Wei H."/>
            <person name="Liu B."/>
            <person name="Lei M."/>
            <person name="Yu H."/>
            <person name="Li Y."/>
            <person name="Xu H."/>
            <person name="Wei S."/>
            <person name="He X."/>
            <person name="Fang L."/>
            <person name="Zhang Z."/>
            <person name="Zhang Y."/>
            <person name="Huang X."/>
            <person name="Su Z."/>
            <person name="Tong W."/>
            <person name="Li J."/>
            <person name="Tong Z."/>
            <person name="Li S."/>
            <person name="Ye J."/>
            <person name="Wang L."/>
            <person name="Fang L."/>
            <person name="Lei T."/>
            <person name="Chen C."/>
            <person name="Chen H."/>
            <person name="Xu Z."/>
            <person name="Li H."/>
            <person name="Huang H."/>
            <person name="Zhang F."/>
            <person name="Xu H."/>
            <person name="Li N."/>
            <person name="Zhao C."/>
            <person name="Li S."/>
            <person name="Dong L."/>
            <person name="Huang Y."/>
            <person name="Li L."/>
            <person name="Xi Y."/>
            <person name="Qi Q."/>
            <person name="Li W."/>
            <person name="Zhang B."/>
            <person name="Hu W."/>
            <person name="Zhang Y."/>
            <person name="Tian X."/>
            <person name="Jiao Y."/>
            <person name="Liang X."/>
            <person name="Jin J."/>
            <person name="Gao L."/>
            <person name="Zheng W."/>
            <person name="Hao B."/>
            <person name="Liu S."/>
            <person name="Wang W."/>
            <person name="Yuan L."/>
            <person name="Cao M."/>
            <person name="McDermott J."/>
            <person name="Samudrala R."/>
            <person name="Wang J."/>
            <person name="Wong G.K."/>
            <person name="Yang H."/>
        </authorList>
    </citation>
    <scope>NUCLEOTIDE SEQUENCE [LARGE SCALE GENOMIC DNA]</scope>
    <source>
        <strain evidence="3">cv. 93-11</strain>
    </source>
</reference>
<accession>B8BE03</accession>
<gene>
    <name evidence="2" type="ORF">OsI_30764</name>
</gene>
<proteinExistence type="predicted"/>
<organism evidence="2 3">
    <name type="scientific">Oryza sativa subsp. indica</name>
    <name type="common">Rice</name>
    <dbReference type="NCBI Taxonomy" id="39946"/>
    <lineage>
        <taxon>Eukaryota</taxon>
        <taxon>Viridiplantae</taxon>
        <taxon>Streptophyta</taxon>
        <taxon>Embryophyta</taxon>
        <taxon>Tracheophyta</taxon>
        <taxon>Spermatophyta</taxon>
        <taxon>Magnoliopsida</taxon>
        <taxon>Liliopsida</taxon>
        <taxon>Poales</taxon>
        <taxon>Poaceae</taxon>
        <taxon>BOP clade</taxon>
        <taxon>Oryzoideae</taxon>
        <taxon>Oryzeae</taxon>
        <taxon>Oryzinae</taxon>
        <taxon>Oryza</taxon>
        <taxon>Oryza sativa</taxon>
    </lineage>
</organism>
<dbReference type="Proteomes" id="UP000007015">
    <property type="component" value="Chromosome 9"/>
</dbReference>
<evidence type="ECO:0000313" key="2">
    <source>
        <dbReference type="EMBL" id="EEC84289.1"/>
    </source>
</evidence>
<evidence type="ECO:0000256" key="1">
    <source>
        <dbReference type="SAM" id="MobiDB-lite"/>
    </source>
</evidence>
<dbReference type="HOGENOM" id="CLU_2254632_0_0_1"/>
<protein>
    <submittedName>
        <fullName evidence="2">Uncharacterized protein</fullName>
    </submittedName>
</protein>